<dbReference type="InterPro" id="IPR036864">
    <property type="entry name" value="Zn2-C6_fun-type_DNA-bd_sf"/>
</dbReference>
<gene>
    <name evidence="5" type="ORF">CTheo_6951</name>
</gene>
<sequence length="813" mass="90084">MDGHSSPSGSSVGPDRSHPPALYADPSKRHVVNRACDICRRRKVRCDGAQAADGRSCAYCIKHNIECTYNQMAPVRRGPSKAYVTHLENKIEKLKEMLEQACPGIDINEELEAEISTGRGRRTSMQKLATLPPSPPASITNLHVDNVSSKSARLFCEPGSTGSVPRSPIITLVSSPPTSHQSPESQKSDDHELEGLDPTTDVFARYHGESSEVVFTLAASELKPYADGSKRMFNINEAGVACPGAIPKRRPQFWAPAKWELAGAEYFDWKEILHLPPPDLFDSLIDLFFTHVSPQIPIVHEPTLRAQISSGMHKRDYSFARLMLAICALGARWSKDPRVLHESEREAAEAGQPDAPRLSAGVKYFNQIRLLRRSMPKPATLFDIQTYVFSAILVHSSFEPHNAWIIIGLGLRSAQDVGMHRRRVPPPGETLSIEDEMRKRAFWMLLAMDRMTGLQMGRPSAIQDVDLDLDPVVDFPESSWPADSKINPAGLRSAAYLNSLIRLAQIAGFALQTIFALNKSKIRLGFGTPEWEAHLVMQIDSDLNAWLENIPADLRWNANQPNATLLSQSAMLYAGFYGLQICVHRPFIISRSGQTSSLYQPSVAIVTSASRMVSQILDGVRRREIMPGTSLISSAFSAGVCLLISIWGSKKLGSAEVEGQRELHSCMKFLRYAEQYVLLAGRLWDILADMSTQGQLPLPPTDALPTPPHSDLLVDYSNPPQEQAGFRDNLWETMGADSMQFNSYPFLSSDNNAMDTVMMDNMLAAETFVTGDMVDMWSTAPQTFEWNEWENMVSSVSALGNANELSTLSLTEQ</sequence>
<dbReference type="InterPro" id="IPR050987">
    <property type="entry name" value="AtrR-like"/>
</dbReference>
<comment type="caution">
    <text evidence="5">The sequence shown here is derived from an EMBL/GenBank/DDBJ whole genome shotgun (WGS) entry which is preliminary data.</text>
</comment>
<feature type="region of interest" description="Disordered" evidence="3">
    <location>
        <begin position="1"/>
        <end position="24"/>
    </location>
</feature>
<evidence type="ECO:0000256" key="1">
    <source>
        <dbReference type="ARBA" id="ARBA00022723"/>
    </source>
</evidence>
<organism evidence="5 6">
    <name type="scientific">Ceratobasidium theobromae</name>
    <dbReference type="NCBI Taxonomy" id="1582974"/>
    <lineage>
        <taxon>Eukaryota</taxon>
        <taxon>Fungi</taxon>
        <taxon>Dikarya</taxon>
        <taxon>Basidiomycota</taxon>
        <taxon>Agaricomycotina</taxon>
        <taxon>Agaricomycetes</taxon>
        <taxon>Cantharellales</taxon>
        <taxon>Ceratobasidiaceae</taxon>
        <taxon>Ceratobasidium</taxon>
    </lineage>
</organism>
<dbReference type="InterPro" id="IPR007219">
    <property type="entry name" value="XnlR_reg_dom"/>
</dbReference>
<feature type="compositionally biased region" description="Polar residues" evidence="3">
    <location>
        <begin position="172"/>
        <end position="185"/>
    </location>
</feature>
<dbReference type="OrthoDB" id="4456959at2759"/>
<proteinExistence type="predicted"/>
<evidence type="ECO:0000256" key="3">
    <source>
        <dbReference type="SAM" id="MobiDB-lite"/>
    </source>
</evidence>
<dbReference type="GO" id="GO:0000981">
    <property type="term" value="F:DNA-binding transcription factor activity, RNA polymerase II-specific"/>
    <property type="evidence" value="ECO:0007669"/>
    <property type="project" value="InterPro"/>
</dbReference>
<dbReference type="Pfam" id="PF00172">
    <property type="entry name" value="Zn_clus"/>
    <property type="match status" value="1"/>
</dbReference>
<feature type="region of interest" description="Disordered" evidence="3">
    <location>
        <begin position="157"/>
        <end position="196"/>
    </location>
</feature>
<evidence type="ECO:0000259" key="4">
    <source>
        <dbReference type="PROSITE" id="PS50048"/>
    </source>
</evidence>
<dbReference type="Pfam" id="PF04082">
    <property type="entry name" value="Fungal_trans"/>
    <property type="match status" value="1"/>
</dbReference>
<dbReference type="PANTHER" id="PTHR46910">
    <property type="entry name" value="TRANSCRIPTION FACTOR PDR1"/>
    <property type="match status" value="1"/>
</dbReference>
<dbReference type="GO" id="GO:0003677">
    <property type="term" value="F:DNA binding"/>
    <property type="evidence" value="ECO:0007669"/>
    <property type="project" value="InterPro"/>
</dbReference>
<dbReference type="SMART" id="SM00906">
    <property type="entry name" value="Fungal_trans"/>
    <property type="match status" value="1"/>
</dbReference>
<dbReference type="CDD" id="cd12148">
    <property type="entry name" value="fungal_TF_MHR"/>
    <property type="match status" value="1"/>
</dbReference>
<dbReference type="PROSITE" id="PS00463">
    <property type="entry name" value="ZN2_CY6_FUNGAL_1"/>
    <property type="match status" value="1"/>
</dbReference>
<dbReference type="SMART" id="SM00066">
    <property type="entry name" value="GAL4"/>
    <property type="match status" value="1"/>
</dbReference>
<dbReference type="Gene3D" id="4.10.240.10">
    <property type="entry name" value="Zn(2)-C6 fungal-type DNA-binding domain"/>
    <property type="match status" value="1"/>
</dbReference>
<dbReference type="EMBL" id="SSOP01000248">
    <property type="protein sequence ID" value="KAB5589615.1"/>
    <property type="molecule type" value="Genomic_DNA"/>
</dbReference>
<reference evidence="5 6" key="1">
    <citation type="journal article" date="2019" name="Fungal Biol. Biotechnol.">
        <title>Draft genome sequence of fastidious pathogen Ceratobasidium theobromae, which causes vascular-streak dieback in Theobroma cacao.</title>
        <authorList>
            <person name="Ali S.S."/>
            <person name="Asman A."/>
            <person name="Shao J."/>
            <person name="Firmansyah A.P."/>
            <person name="Susilo A.W."/>
            <person name="Rosmana A."/>
            <person name="McMahon P."/>
            <person name="Junaid M."/>
            <person name="Guest D."/>
            <person name="Kheng T.Y."/>
            <person name="Meinhardt L.W."/>
            <person name="Bailey B.A."/>
        </authorList>
    </citation>
    <scope>NUCLEOTIDE SEQUENCE [LARGE SCALE GENOMIC DNA]</scope>
    <source>
        <strain evidence="5 6">CT2</strain>
    </source>
</reference>
<evidence type="ECO:0000313" key="6">
    <source>
        <dbReference type="Proteomes" id="UP000383932"/>
    </source>
</evidence>
<dbReference type="PROSITE" id="PS50048">
    <property type="entry name" value="ZN2_CY6_FUNGAL_2"/>
    <property type="match status" value="1"/>
</dbReference>
<dbReference type="GO" id="GO:0008270">
    <property type="term" value="F:zinc ion binding"/>
    <property type="evidence" value="ECO:0007669"/>
    <property type="project" value="InterPro"/>
</dbReference>
<protein>
    <submittedName>
        <fullName evidence="5">Fungal specific transcription factor domain containing protein</fullName>
    </submittedName>
</protein>
<evidence type="ECO:0000313" key="5">
    <source>
        <dbReference type="EMBL" id="KAB5589615.1"/>
    </source>
</evidence>
<dbReference type="CDD" id="cd00067">
    <property type="entry name" value="GAL4"/>
    <property type="match status" value="1"/>
</dbReference>
<feature type="compositionally biased region" description="Low complexity" evidence="3">
    <location>
        <begin position="1"/>
        <end position="14"/>
    </location>
</feature>
<keyword evidence="2" id="KW-0539">Nucleus</keyword>
<dbReference type="GO" id="GO:0006351">
    <property type="term" value="P:DNA-templated transcription"/>
    <property type="evidence" value="ECO:0007669"/>
    <property type="project" value="InterPro"/>
</dbReference>
<accession>A0A5N5QCZ2</accession>
<keyword evidence="6" id="KW-1185">Reference proteome</keyword>
<dbReference type="SUPFAM" id="SSF57701">
    <property type="entry name" value="Zn2/Cys6 DNA-binding domain"/>
    <property type="match status" value="1"/>
</dbReference>
<keyword evidence="1" id="KW-0479">Metal-binding</keyword>
<dbReference type="AlphaFoldDB" id="A0A5N5QCZ2"/>
<dbReference type="Proteomes" id="UP000383932">
    <property type="component" value="Unassembled WGS sequence"/>
</dbReference>
<name>A0A5N5QCZ2_9AGAM</name>
<evidence type="ECO:0000256" key="2">
    <source>
        <dbReference type="ARBA" id="ARBA00023242"/>
    </source>
</evidence>
<dbReference type="InterPro" id="IPR001138">
    <property type="entry name" value="Zn2Cys6_DnaBD"/>
</dbReference>
<feature type="domain" description="Zn(2)-C6 fungal-type" evidence="4">
    <location>
        <begin position="35"/>
        <end position="69"/>
    </location>
</feature>
<dbReference type="PANTHER" id="PTHR46910:SF38">
    <property type="entry name" value="ZN(2)-C6 FUNGAL-TYPE DOMAIN-CONTAINING PROTEIN"/>
    <property type="match status" value="1"/>
</dbReference>